<evidence type="ECO:0000256" key="1">
    <source>
        <dbReference type="SAM" id="Coils"/>
    </source>
</evidence>
<evidence type="ECO:0000313" key="4">
    <source>
        <dbReference type="Proteomes" id="UP000014760"/>
    </source>
</evidence>
<sequence length="318" mass="37470">MNTQERIKPACFRRPTNITELLTELCKLEAIIKKTTLHSPIENFKDVETMQVAEKEQLVEVNRELCRINAEANLQIENERLNIRALQRKIEEENREKAKSESNRRTDEIKIKAQLDFLHRRQDDNERLLHSLHQIIKQKDDITIKILRLTEVKQCSKVNEMANQKLLMELETQIEVMKDDRIRQRIQHMEENQQLQAAEEAVNNRLKIMLEAKEEEAMELDLEGRRQLILSTAEINELKSEIQQLKGGARIFRMANLLILSVDERSQRELTYTQEYEKIKAKLEVENIELLRATIGHLDHLIESREETLEVIIRLGNG</sequence>
<organism evidence="2">
    <name type="scientific">Capitella teleta</name>
    <name type="common">Polychaete worm</name>
    <dbReference type="NCBI Taxonomy" id="283909"/>
    <lineage>
        <taxon>Eukaryota</taxon>
        <taxon>Metazoa</taxon>
        <taxon>Spiralia</taxon>
        <taxon>Lophotrochozoa</taxon>
        <taxon>Annelida</taxon>
        <taxon>Polychaeta</taxon>
        <taxon>Sedentaria</taxon>
        <taxon>Scolecida</taxon>
        <taxon>Capitellidae</taxon>
        <taxon>Capitella</taxon>
    </lineage>
</organism>
<keyword evidence="4" id="KW-1185">Reference proteome</keyword>
<dbReference type="EMBL" id="AMQN01002899">
    <property type="status" value="NOT_ANNOTATED_CDS"/>
    <property type="molecule type" value="Genomic_DNA"/>
</dbReference>
<gene>
    <name evidence="2" type="ORF">CAPTEDRAFT_185864</name>
</gene>
<accession>R7TD60</accession>
<keyword evidence="1" id="KW-0175">Coiled coil</keyword>
<dbReference type="EMBL" id="KB310391">
    <property type="protein sequence ID" value="ELT91664.1"/>
    <property type="molecule type" value="Genomic_DNA"/>
</dbReference>
<evidence type="ECO:0000313" key="2">
    <source>
        <dbReference type="EMBL" id="ELT91664.1"/>
    </source>
</evidence>
<protein>
    <submittedName>
        <fullName evidence="2 3">Uncharacterized protein</fullName>
    </submittedName>
</protein>
<feature type="coiled-coil region" evidence="1">
    <location>
        <begin position="69"/>
        <end position="103"/>
    </location>
</feature>
<reference evidence="4" key="1">
    <citation type="submission" date="2012-12" db="EMBL/GenBank/DDBJ databases">
        <authorList>
            <person name="Hellsten U."/>
            <person name="Grimwood J."/>
            <person name="Chapman J.A."/>
            <person name="Shapiro H."/>
            <person name="Aerts A."/>
            <person name="Otillar R.P."/>
            <person name="Terry A.Y."/>
            <person name="Boore J.L."/>
            <person name="Simakov O."/>
            <person name="Marletaz F."/>
            <person name="Cho S.-J."/>
            <person name="Edsinger-Gonzales E."/>
            <person name="Havlak P."/>
            <person name="Kuo D.-H."/>
            <person name="Larsson T."/>
            <person name="Lv J."/>
            <person name="Arendt D."/>
            <person name="Savage R."/>
            <person name="Osoegawa K."/>
            <person name="de Jong P."/>
            <person name="Lindberg D.R."/>
            <person name="Seaver E.C."/>
            <person name="Weisblat D.A."/>
            <person name="Putnam N.H."/>
            <person name="Grigoriev I.V."/>
            <person name="Rokhsar D.S."/>
        </authorList>
    </citation>
    <scope>NUCLEOTIDE SEQUENCE</scope>
    <source>
        <strain evidence="4">I ESC-2004</strain>
    </source>
</reference>
<proteinExistence type="predicted"/>
<name>R7TD60_CAPTE</name>
<reference evidence="3" key="3">
    <citation type="submission" date="2015-06" db="UniProtKB">
        <authorList>
            <consortium name="EnsemblMetazoa"/>
        </authorList>
    </citation>
    <scope>IDENTIFICATION</scope>
</reference>
<reference evidence="2 4" key="2">
    <citation type="journal article" date="2013" name="Nature">
        <title>Insights into bilaterian evolution from three spiralian genomes.</title>
        <authorList>
            <person name="Simakov O."/>
            <person name="Marletaz F."/>
            <person name="Cho S.J."/>
            <person name="Edsinger-Gonzales E."/>
            <person name="Havlak P."/>
            <person name="Hellsten U."/>
            <person name="Kuo D.H."/>
            <person name="Larsson T."/>
            <person name="Lv J."/>
            <person name="Arendt D."/>
            <person name="Savage R."/>
            <person name="Osoegawa K."/>
            <person name="de Jong P."/>
            <person name="Grimwood J."/>
            <person name="Chapman J.A."/>
            <person name="Shapiro H."/>
            <person name="Aerts A."/>
            <person name="Otillar R.P."/>
            <person name="Terry A.Y."/>
            <person name="Boore J.L."/>
            <person name="Grigoriev I.V."/>
            <person name="Lindberg D.R."/>
            <person name="Seaver E.C."/>
            <person name="Weisblat D.A."/>
            <person name="Putnam N.H."/>
            <person name="Rokhsar D.S."/>
        </authorList>
    </citation>
    <scope>NUCLEOTIDE SEQUENCE</scope>
    <source>
        <strain evidence="2 4">I ESC-2004</strain>
    </source>
</reference>
<dbReference type="AlphaFoldDB" id="R7TD60"/>
<dbReference type="HOGENOM" id="CLU_875071_0_0_1"/>
<dbReference type="EnsemblMetazoa" id="CapteT185864">
    <property type="protein sequence ID" value="CapteP185864"/>
    <property type="gene ID" value="CapteG185864"/>
</dbReference>
<evidence type="ECO:0000313" key="3">
    <source>
        <dbReference type="EnsemblMetazoa" id="CapteP185864"/>
    </source>
</evidence>
<dbReference type="Proteomes" id="UP000014760">
    <property type="component" value="Unassembled WGS sequence"/>
</dbReference>